<feature type="compositionally biased region" description="Basic residues" evidence="1">
    <location>
        <begin position="52"/>
        <end position="61"/>
    </location>
</feature>
<organism evidence="2 3">
    <name type="scientific">Kwoniella shandongensis</name>
    <dbReference type="NCBI Taxonomy" id="1734106"/>
    <lineage>
        <taxon>Eukaryota</taxon>
        <taxon>Fungi</taxon>
        <taxon>Dikarya</taxon>
        <taxon>Basidiomycota</taxon>
        <taxon>Agaricomycotina</taxon>
        <taxon>Tremellomycetes</taxon>
        <taxon>Tremellales</taxon>
        <taxon>Cryptococcaceae</taxon>
        <taxon>Kwoniella</taxon>
    </lineage>
</organism>
<dbReference type="KEGG" id="ksn:43586464"/>
<feature type="compositionally biased region" description="Polar residues" evidence="1">
    <location>
        <begin position="262"/>
        <end position="278"/>
    </location>
</feature>
<dbReference type="EMBL" id="CP144053">
    <property type="protein sequence ID" value="WWD17274.1"/>
    <property type="molecule type" value="Genomic_DNA"/>
</dbReference>
<sequence>MTRPTKISHMTIRMRIKEYAKRKTKKGAFHTETEDMDPSSSTTSPNSDAMKKGRKGRKGKRGEKVNPNEDKEWNEDVNPRDDLESLILYYQFRMVRKGIFVHPSLRCDQSTTNKFGLCEFDHPRVKPDGGLEISPCNNCRTRSDKEECTRHDTPSKTFDRILPNLPGNYNLLHCNGYPPAFAPAGVRQRSRAVRWEKMGGIYDLEKIVPSSKQESLWLEAAEGTRMEGRSVVRSGHSFVPDILSTSDVDSSAIEAAAVKATGNDNDTSSKSMSDSQPTLADENPAPVSIPLTFLNPNAHFETFTELITAVRSAYNGLLPLGEQMGLGKDVDMTQEGICNMISGLGIRSWEYKALLDAILNRWEQDVQQERVVDLGSGGSMPQNGGDGSQGGEPEAKEPGARWEAVSASDLVTLREFLQRSVGTLAKLRAEFQEATETHGLDRKKYEALQEAAEDVERAMLRLLRRTRD</sequence>
<evidence type="ECO:0000313" key="3">
    <source>
        <dbReference type="Proteomes" id="UP000322225"/>
    </source>
</evidence>
<reference evidence="2" key="2">
    <citation type="submission" date="2024-01" db="EMBL/GenBank/DDBJ databases">
        <title>Comparative genomics of Cryptococcus and Kwoniella reveals pathogenesis evolution and contrasting modes of karyotype evolution via chromosome fusion or intercentromeric recombination.</title>
        <authorList>
            <person name="Coelho M.A."/>
            <person name="David-Palma M."/>
            <person name="Shea T."/>
            <person name="Bowers K."/>
            <person name="McGinley-Smith S."/>
            <person name="Mohammad A.W."/>
            <person name="Gnirke A."/>
            <person name="Yurkov A.M."/>
            <person name="Nowrousian M."/>
            <person name="Sun S."/>
            <person name="Cuomo C.A."/>
            <person name="Heitman J."/>
        </authorList>
    </citation>
    <scope>NUCLEOTIDE SEQUENCE</scope>
    <source>
        <strain evidence="2">CBS 12478</strain>
    </source>
</reference>
<dbReference type="GeneID" id="43586464"/>
<evidence type="ECO:0000313" key="2">
    <source>
        <dbReference type="EMBL" id="WWD17274.1"/>
    </source>
</evidence>
<proteinExistence type="predicted"/>
<protein>
    <submittedName>
        <fullName evidence="2">Uncharacterized protein</fullName>
    </submittedName>
</protein>
<evidence type="ECO:0000256" key="1">
    <source>
        <dbReference type="SAM" id="MobiDB-lite"/>
    </source>
</evidence>
<dbReference type="AlphaFoldDB" id="A0A5M6C993"/>
<reference evidence="2" key="1">
    <citation type="submission" date="2017-08" db="EMBL/GenBank/DDBJ databases">
        <authorList>
            <person name="Cuomo C."/>
            <person name="Billmyre B."/>
            <person name="Heitman J."/>
        </authorList>
    </citation>
    <scope>NUCLEOTIDE SEQUENCE</scope>
    <source>
        <strain evidence="2">CBS 12478</strain>
    </source>
</reference>
<dbReference type="RefSeq" id="XP_031863290.1">
    <property type="nucleotide sequence ID" value="XM_032002353.1"/>
</dbReference>
<feature type="compositionally biased region" description="Basic and acidic residues" evidence="1">
    <location>
        <begin position="62"/>
        <end position="71"/>
    </location>
</feature>
<name>A0A5M6C993_9TREE</name>
<feature type="region of interest" description="Disordered" evidence="1">
    <location>
        <begin position="18"/>
        <end position="77"/>
    </location>
</feature>
<gene>
    <name evidence="2" type="ORF">CI109_101714</name>
</gene>
<accession>A0A5M6C993</accession>
<keyword evidence="3" id="KW-1185">Reference proteome</keyword>
<feature type="region of interest" description="Disordered" evidence="1">
    <location>
        <begin position="259"/>
        <end position="284"/>
    </location>
</feature>
<feature type="region of interest" description="Disordered" evidence="1">
    <location>
        <begin position="374"/>
        <end position="400"/>
    </location>
</feature>
<dbReference type="Proteomes" id="UP000322225">
    <property type="component" value="Chromosome 3"/>
</dbReference>